<dbReference type="RefSeq" id="WP_048939935.1">
    <property type="nucleotide sequence ID" value="NZ_CP012077.1"/>
</dbReference>
<dbReference type="PANTHER" id="PTHR42830:SF2">
    <property type="entry name" value="OSMC_OHR FAMILY PROTEIN"/>
    <property type="match status" value="1"/>
</dbReference>
<proteinExistence type="predicted"/>
<dbReference type="InterPro" id="IPR015946">
    <property type="entry name" value="KH_dom-like_a/b"/>
</dbReference>
<dbReference type="InterPro" id="IPR052707">
    <property type="entry name" value="OsmC_Ohr_Peroxiredoxin"/>
</dbReference>
<dbReference type="Pfam" id="PF02566">
    <property type="entry name" value="OsmC"/>
    <property type="match status" value="1"/>
</dbReference>
<sequence length="159" mass="17788">MSGHEHHYAVTVRWTGNTGSGTSGYRQYARDHLIQAQGKPDIPGSADPAFRGDPRRWNPEELLLASASACHKLWYLHLCAEAGIVVLNYEDHAEGTMIDGDRGRFTRIVLRPRITLRAGDDQDLARRLHHQAHEQCFIANSLKLPVECEPAFLSQPPSP</sequence>
<reference evidence="2" key="1">
    <citation type="submission" date="2017-10" db="EMBL/GenBank/DDBJ databases">
        <title>Whole genome sequencing of various Bordetella species.</title>
        <authorList>
            <person name="Weigand M.R."/>
            <person name="Loparev V."/>
            <person name="Peng Y."/>
            <person name="Bowden K.E."/>
            <person name="Tondella M.L."/>
            <person name="Williams M.M."/>
        </authorList>
    </citation>
    <scope>NUCLEOTIDE SEQUENCE [LARGE SCALE GENOMIC DNA]</scope>
    <source>
        <strain evidence="2">H720</strain>
    </source>
</reference>
<evidence type="ECO:0000313" key="1">
    <source>
        <dbReference type="EMBL" id="AZW15523.1"/>
    </source>
</evidence>
<dbReference type="InterPro" id="IPR003718">
    <property type="entry name" value="OsmC/Ohr_fam"/>
</dbReference>
<dbReference type="EMBL" id="CP024172">
    <property type="protein sequence ID" value="AZW15523.1"/>
    <property type="molecule type" value="Genomic_DNA"/>
</dbReference>
<dbReference type="InterPro" id="IPR036102">
    <property type="entry name" value="OsmC/Ohrsf"/>
</dbReference>
<dbReference type="AlphaFoldDB" id="A0AAN1VEE9"/>
<evidence type="ECO:0000313" key="2">
    <source>
        <dbReference type="Proteomes" id="UP000282741"/>
    </source>
</evidence>
<gene>
    <name evidence="1" type="ORF">CS347_01320</name>
</gene>
<dbReference type="Gene3D" id="3.30.300.20">
    <property type="match status" value="1"/>
</dbReference>
<dbReference type="Proteomes" id="UP000282741">
    <property type="component" value="Chromosome"/>
</dbReference>
<dbReference type="SUPFAM" id="SSF82784">
    <property type="entry name" value="OsmC-like"/>
    <property type="match status" value="1"/>
</dbReference>
<protein>
    <submittedName>
        <fullName evidence="1">Peroxiredoxin</fullName>
    </submittedName>
</protein>
<accession>A0AAN1VEE9</accession>
<organism evidence="1 2">
    <name type="scientific">Bordetella hinzii</name>
    <dbReference type="NCBI Taxonomy" id="103855"/>
    <lineage>
        <taxon>Bacteria</taxon>
        <taxon>Pseudomonadati</taxon>
        <taxon>Pseudomonadota</taxon>
        <taxon>Betaproteobacteria</taxon>
        <taxon>Burkholderiales</taxon>
        <taxon>Alcaligenaceae</taxon>
        <taxon>Bordetella</taxon>
    </lineage>
</organism>
<dbReference type="PANTHER" id="PTHR42830">
    <property type="entry name" value="OSMOTICALLY INDUCIBLE FAMILY PROTEIN"/>
    <property type="match status" value="1"/>
</dbReference>
<name>A0AAN1VEE9_9BORD</name>